<dbReference type="EMBL" id="BAABWU010000007">
    <property type="protein sequence ID" value="GAA6196797.1"/>
    <property type="molecule type" value="Genomic_DNA"/>
</dbReference>
<dbReference type="Gene3D" id="1.10.4030.10">
    <property type="entry name" value="Porin chaperone SurA, peptide-binding domain"/>
    <property type="match status" value="1"/>
</dbReference>
<name>A0ABQ0ALQ5_9RHOB</name>
<dbReference type="InterPro" id="IPR000297">
    <property type="entry name" value="PPIase_PpiC"/>
</dbReference>
<gene>
    <name evidence="8" type="ORF">NBRC116598_22410</name>
</gene>
<keyword evidence="5 8" id="KW-0413">Isomerase</keyword>
<dbReference type="Gene3D" id="3.10.50.40">
    <property type="match status" value="1"/>
</dbReference>
<feature type="domain" description="PpiC" evidence="7">
    <location>
        <begin position="177"/>
        <end position="273"/>
    </location>
</feature>
<dbReference type="Pfam" id="PF00639">
    <property type="entry name" value="Rotamase"/>
    <property type="match status" value="1"/>
</dbReference>
<feature type="signal peptide" evidence="6">
    <location>
        <begin position="1"/>
        <end position="34"/>
    </location>
</feature>
<keyword evidence="2 6" id="KW-0732">Signal</keyword>
<dbReference type="PANTHER" id="PTHR47637:SF1">
    <property type="entry name" value="CHAPERONE SURA"/>
    <property type="match status" value="1"/>
</dbReference>
<dbReference type="InterPro" id="IPR046357">
    <property type="entry name" value="PPIase_dom_sf"/>
</dbReference>
<evidence type="ECO:0000256" key="2">
    <source>
        <dbReference type="ARBA" id="ARBA00022729"/>
    </source>
</evidence>
<evidence type="ECO:0000256" key="1">
    <source>
        <dbReference type="ARBA" id="ARBA00018370"/>
    </source>
</evidence>
<accession>A0ABQ0ALQ5</accession>
<reference evidence="8 9" key="1">
    <citation type="submission" date="2024-04" db="EMBL/GenBank/DDBJ databases">
        <title>Draft genome sequence of Pseudophaeobacter arcticus NBRC 116598.</title>
        <authorList>
            <person name="Miyakawa T."/>
            <person name="Kusuya Y."/>
            <person name="Miura T."/>
        </authorList>
    </citation>
    <scope>NUCLEOTIDE SEQUENCE [LARGE SCALE GENOMIC DNA]</scope>
    <source>
        <strain evidence="8 9">SU-CL00105</strain>
    </source>
</reference>
<dbReference type="GO" id="GO:0016853">
    <property type="term" value="F:isomerase activity"/>
    <property type="evidence" value="ECO:0007669"/>
    <property type="project" value="UniProtKB-KW"/>
</dbReference>
<feature type="chain" id="PRO_5046069428" description="Parvulin-like PPIase" evidence="6">
    <location>
        <begin position="35"/>
        <end position="419"/>
    </location>
</feature>
<evidence type="ECO:0000259" key="7">
    <source>
        <dbReference type="PROSITE" id="PS50198"/>
    </source>
</evidence>
<evidence type="ECO:0000313" key="8">
    <source>
        <dbReference type="EMBL" id="GAA6196797.1"/>
    </source>
</evidence>
<evidence type="ECO:0000256" key="5">
    <source>
        <dbReference type="PROSITE-ProRule" id="PRU00278"/>
    </source>
</evidence>
<evidence type="ECO:0000256" key="3">
    <source>
        <dbReference type="ARBA" id="ARBA00030642"/>
    </source>
</evidence>
<evidence type="ECO:0000313" key="9">
    <source>
        <dbReference type="Proteomes" id="UP001441944"/>
    </source>
</evidence>
<keyword evidence="9" id="KW-1185">Reference proteome</keyword>
<dbReference type="InterPro" id="IPR050280">
    <property type="entry name" value="OMP_Chaperone_SurA"/>
</dbReference>
<evidence type="ECO:0000256" key="4">
    <source>
        <dbReference type="ARBA" id="ARBA00031484"/>
    </source>
</evidence>
<dbReference type="Proteomes" id="UP001441944">
    <property type="component" value="Unassembled WGS sequence"/>
</dbReference>
<dbReference type="SUPFAM" id="SSF54534">
    <property type="entry name" value="FKBP-like"/>
    <property type="match status" value="1"/>
</dbReference>
<protein>
    <recommendedName>
        <fullName evidence="1">Parvulin-like PPIase</fullName>
    </recommendedName>
    <alternativeName>
        <fullName evidence="3">Peptidyl-prolyl cis-trans isomerase plp</fullName>
    </alternativeName>
    <alternativeName>
        <fullName evidence="4">Rotamase plp</fullName>
    </alternativeName>
</protein>
<evidence type="ECO:0000256" key="6">
    <source>
        <dbReference type="SAM" id="SignalP"/>
    </source>
</evidence>
<sequence length="419" mass="45240">MQTILTQAFSASLIRSLSKATVALTLSLALSSTAAPVAAQGLFSPAVTVDSAVITQYELKQRALFMGVLRTPGNPEIMAREELIKDRLKMAELDRVGISPSEEDITAGMTELAGRANLSLNEFLTVLKQSGIEPETVRDFTKVGIGWREYVGGRFLSRARPTEVEIDRAMGQAGSGGVQVLLSELIVPINEQNAEQVQNLTDQVGEITSFAAFSSAATQYSASDSRNNGGRLPWMNLTKLPPQLQPVVLALDPGEITEPLPLQGAVAMFQMRGVREVTGSRQTYSAIDYASYYLPGGRNAETLAQAQKIADSLDTCEDLYGVAKDQDPSVLDRQSLVPAEIPQDIGIELAKLDPNEISLSLTRNQGQTLVLLMLCGRTAQLGEGESRETVANALTNQRLTSLADSFLEQLRADALIIEK</sequence>
<dbReference type="PROSITE" id="PS50198">
    <property type="entry name" value="PPIC_PPIASE_2"/>
    <property type="match status" value="1"/>
</dbReference>
<keyword evidence="5" id="KW-0697">Rotamase</keyword>
<dbReference type="RefSeq" id="WP_353400001.1">
    <property type="nucleotide sequence ID" value="NZ_BAABWU010000007.1"/>
</dbReference>
<dbReference type="SUPFAM" id="SSF109998">
    <property type="entry name" value="Triger factor/SurA peptide-binding domain-like"/>
    <property type="match status" value="1"/>
</dbReference>
<dbReference type="InterPro" id="IPR027304">
    <property type="entry name" value="Trigger_fact/SurA_dom_sf"/>
</dbReference>
<comment type="caution">
    <text evidence="8">The sequence shown here is derived from an EMBL/GenBank/DDBJ whole genome shotgun (WGS) entry which is preliminary data.</text>
</comment>
<proteinExistence type="predicted"/>
<organism evidence="8 9">
    <name type="scientific">Pseudophaeobacter arcticus</name>
    <dbReference type="NCBI Taxonomy" id="385492"/>
    <lineage>
        <taxon>Bacteria</taxon>
        <taxon>Pseudomonadati</taxon>
        <taxon>Pseudomonadota</taxon>
        <taxon>Alphaproteobacteria</taxon>
        <taxon>Rhodobacterales</taxon>
        <taxon>Paracoccaceae</taxon>
        <taxon>Pseudophaeobacter</taxon>
    </lineage>
</organism>
<dbReference type="PANTHER" id="PTHR47637">
    <property type="entry name" value="CHAPERONE SURA"/>
    <property type="match status" value="1"/>
</dbReference>